<feature type="region of interest" description="Disordered" evidence="2">
    <location>
        <begin position="281"/>
        <end position="372"/>
    </location>
</feature>
<protein>
    <recommendedName>
        <fullName evidence="3">Hint domain-containing protein</fullName>
    </recommendedName>
</protein>
<evidence type="ECO:0000313" key="5">
    <source>
        <dbReference type="Proteomes" id="UP000643165"/>
    </source>
</evidence>
<dbReference type="EMBL" id="BOPB01000003">
    <property type="protein sequence ID" value="GIJ20142.1"/>
    <property type="molecule type" value="Genomic_DNA"/>
</dbReference>
<dbReference type="InterPro" id="IPR050708">
    <property type="entry name" value="T6SS_VgrG/RHS"/>
</dbReference>
<evidence type="ECO:0000259" key="3">
    <source>
        <dbReference type="SMART" id="SM00306"/>
    </source>
</evidence>
<dbReference type="InterPro" id="IPR056823">
    <property type="entry name" value="TEN-like_YD-shell"/>
</dbReference>
<gene>
    <name evidence="4" type="ORF">Vlu01_07660</name>
</gene>
<dbReference type="InterPro" id="IPR036844">
    <property type="entry name" value="Hint_dom_sf"/>
</dbReference>
<dbReference type="Pfam" id="PF07591">
    <property type="entry name" value="PT-HINT"/>
    <property type="match status" value="1"/>
</dbReference>
<keyword evidence="1" id="KW-0677">Repeat</keyword>
<sequence>MPSRSVRSLIDAQRTYSTPGGAVLRQFVGTAQQPLTVVAGDHQGSPYAEVNLSGVMEARIRKQDPFGNVRTGAVSGYLRTNQGFLGAVRDDASGFVPLGARLYDPEVGRFLSADPVLDLTDPVQNNGFTYAHNNPVTHSDPSGLSVALTPSETAAALAGAGLSSAMVAQAQANMGRSLISVILDSAWYILKEFIGINDALNCFGGDLWACGSLILNAIPWTKVAKTPKVIGAINRTINAIQAWQAAKRAAEVVLAAARAAQTAALNAKKLAIERARKAAQAAKKKPVDKVNTTSNAATNTAKKTGNRVQKDAQANSNPKASSAASSGAGKKTGGGKGDSKPGGSSGASSRSNGGSTGGSCKNPNNSFVPGTKILMADGSTKAIEDVKPGDEVVVTDPETGRTEVDTVTATITGDGVKHLVKVVIDTDGDHGSETAEVTATDGHPFWVPELGEWIDATDLQPGQWLQTSAGTYVQITAIDRWSVPRAVVHNLTVANTHTYYVIAGRDRLLVHNCDGEVSRVSENASKSAEAADYEGGSGGRVPALDYVNGALEIAEVRFDDFDAAAGVLIDRKHGVATTRKMVDTAVRQSMALEQNGYTGRWEVPNERAFRRANKVFRDAGVTNIVAVVVKHDLAGCKCTR</sequence>
<dbReference type="CDD" id="cd00081">
    <property type="entry name" value="Hint"/>
    <property type="match status" value="1"/>
</dbReference>
<dbReference type="PANTHER" id="PTHR32305:SF17">
    <property type="entry name" value="TRNA NUCLEASE WAPA"/>
    <property type="match status" value="1"/>
</dbReference>
<feature type="compositionally biased region" description="Low complexity" evidence="2">
    <location>
        <begin position="316"/>
        <end position="329"/>
    </location>
</feature>
<evidence type="ECO:0000256" key="1">
    <source>
        <dbReference type="ARBA" id="ARBA00022737"/>
    </source>
</evidence>
<name>A0ABQ4IQD3_9ACTN</name>
<dbReference type="Gene3D" id="2.170.16.10">
    <property type="entry name" value="Hedgehog/Intein (Hint) domain"/>
    <property type="match status" value="1"/>
</dbReference>
<dbReference type="InterPro" id="IPR022385">
    <property type="entry name" value="Rhs_assc_core"/>
</dbReference>
<accession>A0ABQ4IQD3</accession>
<dbReference type="Gene3D" id="2.180.10.10">
    <property type="entry name" value="RHS repeat-associated core"/>
    <property type="match status" value="1"/>
</dbReference>
<feature type="compositionally biased region" description="Low complexity" evidence="2">
    <location>
        <begin position="289"/>
        <end position="303"/>
    </location>
</feature>
<dbReference type="InterPro" id="IPR030934">
    <property type="entry name" value="Intein_C"/>
</dbReference>
<dbReference type="InterPro" id="IPR003587">
    <property type="entry name" value="Hint_dom_N"/>
</dbReference>
<dbReference type="PANTHER" id="PTHR32305">
    <property type="match status" value="1"/>
</dbReference>
<proteinExistence type="predicted"/>
<evidence type="ECO:0000313" key="4">
    <source>
        <dbReference type="EMBL" id="GIJ20142.1"/>
    </source>
</evidence>
<feature type="domain" description="Hint" evidence="3">
    <location>
        <begin position="364"/>
        <end position="469"/>
    </location>
</feature>
<dbReference type="NCBIfam" id="TIGR03696">
    <property type="entry name" value="Rhs_assc_core"/>
    <property type="match status" value="1"/>
</dbReference>
<dbReference type="SMART" id="SM00306">
    <property type="entry name" value="HintN"/>
    <property type="match status" value="1"/>
</dbReference>
<keyword evidence="5" id="KW-1185">Reference proteome</keyword>
<dbReference type="PROSITE" id="PS50818">
    <property type="entry name" value="INTEIN_C_TER"/>
    <property type="match status" value="1"/>
</dbReference>
<dbReference type="Pfam" id="PF25023">
    <property type="entry name" value="TEN_YD-shell"/>
    <property type="match status" value="1"/>
</dbReference>
<reference evidence="4 5" key="1">
    <citation type="submission" date="2021-01" db="EMBL/GenBank/DDBJ databases">
        <title>Whole genome shotgun sequence of Verrucosispora lutea NBRC 106530.</title>
        <authorList>
            <person name="Komaki H."/>
            <person name="Tamura T."/>
        </authorList>
    </citation>
    <scope>NUCLEOTIDE SEQUENCE [LARGE SCALE GENOMIC DNA]</scope>
    <source>
        <strain evidence="4 5">NBRC 106530</strain>
    </source>
</reference>
<evidence type="ECO:0000256" key="2">
    <source>
        <dbReference type="SAM" id="MobiDB-lite"/>
    </source>
</evidence>
<organism evidence="4 5">
    <name type="scientific">Micromonospora lutea</name>
    <dbReference type="NCBI Taxonomy" id="419825"/>
    <lineage>
        <taxon>Bacteria</taxon>
        <taxon>Bacillati</taxon>
        <taxon>Actinomycetota</taxon>
        <taxon>Actinomycetes</taxon>
        <taxon>Micromonosporales</taxon>
        <taxon>Micromonosporaceae</taxon>
        <taxon>Micromonospora</taxon>
    </lineage>
</organism>
<comment type="caution">
    <text evidence="4">The sequence shown here is derived from an EMBL/GenBank/DDBJ whole genome shotgun (WGS) entry which is preliminary data.</text>
</comment>
<dbReference type="Proteomes" id="UP000643165">
    <property type="component" value="Unassembled WGS sequence"/>
</dbReference>
<dbReference type="SUPFAM" id="SSF51294">
    <property type="entry name" value="Hedgehog/intein (Hint) domain"/>
    <property type="match status" value="1"/>
</dbReference>